<reference evidence="2 3" key="1">
    <citation type="submission" date="2023-02" db="EMBL/GenBank/DDBJ databases">
        <title>LHISI_Scaffold_Assembly.</title>
        <authorList>
            <person name="Stuart O.P."/>
            <person name="Cleave R."/>
            <person name="Magrath M.J.L."/>
            <person name="Mikheyev A.S."/>
        </authorList>
    </citation>
    <scope>NUCLEOTIDE SEQUENCE [LARGE SCALE GENOMIC DNA]</scope>
    <source>
        <strain evidence="2">Daus_M_001</strain>
        <tissue evidence="2">Leg muscle</tissue>
    </source>
</reference>
<name>A0ABQ9HTP9_9NEOP</name>
<dbReference type="EMBL" id="JARBHB010000004">
    <property type="protein sequence ID" value="KAJ8887749.1"/>
    <property type="molecule type" value="Genomic_DNA"/>
</dbReference>
<feature type="coiled-coil region" evidence="1">
    <location>
        <begin position="59"/>
        <end position="93"/>
    </location>
</feature>
<evidence type="ECO:0000313" key="2">
    <source>
        <dbReference type="EMBL" id="KAJ8887749.1"/>
    </source>
</evidence>
<gene>
    <name evidence="2" type="ORF">PR048_013967</name>
</gene>
<sequence>MTAQLVEMRQLEQLVQDRVKELLSSKDIESVIVEAVTAAVSEAVIRELKETVSFNLEETNQLGEDLRKLEESLREAKREHFLAQDELEQYQQISNLRVFGIPESDKQHTDALVLDVVHYKLQLTHVNISVGAKNEGKPRPIIDLTMERLALLNAAIAKHGLHNKWTADGRIVVKSGARRFRISTSEELKTEMLSSPGTRHFQLCPSSIAGPQTHLSNALSPYHNCLQVAHNNSLSLLWQIDDERRCFMPLSMHAILISES</sequence>
<accession>A0ABQ9HTP9</accession>
<comment type="caution">
    <text evidence="2">The sequence shown here is derived from an EMBL/GenBank/DDBJ whole genome shotgun (WGS) entry which is preliminary data.</text>
</comment>
<protein>
    <submittedName>
        <fullName evidence="2">Uncharacterized protein</fullName>
    </submittedName>
</protein>
<evidence type="ECO:0000313" key="3">
    <source>
        <dbReference type="Proteomes" id="UP001159363"/>
    </source>
</evidence>
<keyword evidence="1" id="KW-0175">Coiled coil</keyword>
<evidence type="ECO:0000256" key="1">
    <source>
        <dbReference type="SAM" id="Coils"/>
    </source>
</evidence>
<keyword evidence="3" id="KW-1185">Reference proteome</keyword>
<proteinExistence type="predicted"/>
<dbReference type="Proteomes" id="UP001159363">
    <property type="component" value="Chromosome X"/>
</dbReference>
<organism evidence="2 3">
    <name type="scientific">Dryococelus australis</name>
    <dbReference type="NCBI Taxonomy" id="614101"/>
    <lineage>
        <taxon>Eukaryota</taxon>
        <taxon>Metazoa</taxon>
        <taxon>Ecdysozoa</taxon>
        <taxon>Arthropoda</taxon>
        <taxon>Hexapoda</taxon>
        <taxon>Insecta</taxon>
        <taxon>Pterygota</taxon>
        <taxon>Neoptera</taxon>
        <taxon>Polyneoptera</taxon>
        <taxon>Phasmatodea</taxon>
        <taxon>Verophasmatodea</taxon>
        <taxon>Anareolatae</taxon>
        <taxon>Phasmatidae</taxon>
        <taxon>Eurycanthinae</taxon>
        <taxon>Dryococelus</taxon>
    </lineage>
</organism>